<feature type="region of interest" description="Disordered" evidence="1">
    <location>
        <begin position="172"/>
        <end position="195"/>
    </location>
</feature>
<dbReference type="AlphaFoldDB" id="A0AAN9TCW7"/>
<name>A0AAN9TCW7_9HEMI</name>
<organism evidence="2 3">
    <name type="scientific">Parthenolecanium corni</name>
    <dbReference type="NCBI Taxonomy" id="536013"/>
    <lineage>
        <taxon>Eukaryota</taxon>
        <taxon>Metazoa</taxon>
        <taxon>Ecdysozoa</taxon>
        <taxon>Arthropoda</taxon>
        <taxon>Hexapoda</taxon>
        <taxon>Insecta</taxon>
        <taxon>Pterygota</taxon>
        <taxon>Neoptera</taxon>
        <taxon>Paraneoptera</taxon>
        <taxon>Hemiptera</taxon>
        <taxon>Sternorrhyncha</taxon>
        <taxon>Coccoidea</taxon>
        <taxon>Coccidae</taxon>
        <taxon>Parthenolecanium</taxon>
    </lineage>
</organism>
<dbReference type="Proteomes" id="UP001367676">
    <property type="component" value="Unassembled WGS sequence"/>
</dbReference>
<accession>A0AAN9TCW7</accession>
<evidence type="ECO:0000313" key="2">
    <source>
        <dbReference type="EMBL" id="KAK7579603.1"/>
    </source>
</evidence>
<proteinExistence type="predicted"/>
<gene>
    <name evidence="2" type="ORF">V9T40_000232</name>
</gene>
<keyword evidence="3" id="KW-1185">Reference proteome</keyword>
<dbReference type="EMBL" id="JBBCAQ010000034">
    <property type="protein sequence ID" value="KAK7579603.1"/>
    <property type="molecule type" value="Genomic_DNA"/>
</dbReference>
<sequence length="209" mass="22958">MSVHHGSLLLRCLDSTRVEETTLFSPRGSCVPNPSPSIYSQWDVRSYAATLATAIRKKSRRALSIAVYFTPKRIFMPKSTRRRPSRFSAKCCAGAATSAESSQYSNYQLINRSIQSAGFVSFILVRCGVVALVSLRRSPLAVLNRRAAATAAAAPSAVPQRRGGLIRHLLPHSPSPFARHRHRRRSPIRPPPLSLDVRQSSASILLLAT</sequence>
<protein>
    <submittedName>
        <fullName evidence="2">Uncharacterized protein</fullName>
    </submittedName>
</protein>
<evidence type="ECO:0000313" key="3">
    <source>
        <dbReference type="Proteomes" id="UP001367676"/>
    </source>
</evidence>
<evidence type="ECO:0000256" key="1">
    <source>
        <dbReference type="SAM" id="MobiDB-lite"/>
    </source>
</evidence>
<feature type="compositionally biased region" description="Basic residues" evidence="1">
    <location>
        <begin position="178"/>
        <end position="187"/>
    </location>
</feature>
<reference evidence="2 3" key="1">
    <citation type="submission" date="2024-03" db="EMBL/GenBank/DDBJ databases">
        <title>Adaptation during the transition from Ophiocordyceps entomopathogen to insect associate is accompanied by gene loss and intensified selection.</title>
        <authorList>
            <person name="Ward C.M."/>
            <person name="Onetto C.A."/>
            <person name="Borneman A.R."/>
        </authorList>
    </citation>
    <scope>NUCLEOTIDE SEQUENCE [LARGE SCALE GENOMIC DNA]</scope>
    <source>
        <strain evidence="2">AWRI1</strain>
        <tissue evidence="2">Single Adult Female</tissue>
    </source>
</reference>
<comment type="caution">
    <text evidence="2">The sequence shown here is derived from an EMBL/GenBank/DDBJ whole genome shotgun (WGS) entry which is preliminary data.</text>
</comment>